<dbReference type="GO" id="GO:0000786">
    <property type="term" value="C:nucleosome"/>
    <property type="evidence" value="ECO:0007669"/>
    <property type="project" value="InterPro"/>
</dbReference>
<keyword evidence="4" id="KW-1133">Transmembrane helix</keyword>
<protein>
    <submittedName>
        <fullName evidence="6">Histone B2</fullName>
    </submittedName>
</protein>
<evidence type="ECO:0000256" key="4">
    <source>
        <dbReference type="SAM" id="Phobius"/>
    </source>
</evidence>
<dbReference type="InterPro" id="IPR009072">
    <property type="entry name" value="Histone-fold"/>
</dbReference>
<dbReference type="EMBL" id="BJWL01000322">
    <property type="protein sequence ID" value="GFS39096.1"/>
    <property type="molecule type" value="Genomic_DNA"/>
</dbReference>
<evidence type="ECO:0000256" key="3">
    <source>
        <dbReference type="SAM" id="MobiDB-lite"/>
    </source>
</evidence>
<feature type="compositionally biased region" description="Basic and acidic residues" evidence="3">
    <location>
        <begin position="1"/>
        <end position="27"/>
    </location>
</feature>
<organism evidence="6 7">
    <name type="scientific">Actinidia rufa</name>
    <dbReference type="NCBI Taxonomy" id="165716"/>
    <lineage>
        <taxon>Eukaryota</taxon>
        <taxon>Viridiplantae</taxon>
        <taxon>Streptophyta</taxon>
        <taxon>Embryophyta</taxon>
        <taxon>Tracheophyta</taxon>
        <taxon>Spermatophyta</taxon>
        <taxon>Magnoliopsida</taxon>
        <taxon>eudicotyledons</taxon>
        <taxon>Gunneridae</taxon>
        <taxon>Pentapetalae</taxon>
        <taxon>asterids</taxon>
        <taxon>Ericales</taxon>
        <taxon>Actinidiaceae</taxon>
        <taxon>Actinidia</taxon>
    </lineage>
</organism>
<dbReference type="GO" id="GO:0046982">
    <property type="term" value="F:protein heterodimerization activity"/>
    <property type="evidence" value="ECO:0007669"/>
    <property type="project" value="InterPro"/>
</dbReference>
<evidence type="ECO:0000259" key="5">
    <source>
        <dbReference type="Pfam" id="PF00125"/>
    </source>
</evidence>
<feature type="domain" description="Core Histone H2A/H2B/H3" evidence="5">
    <location>
        <begin position="38"/>
        <end position="85"/>
    </location>
</feature>
<feature type="transmembrane region" description="Helical" evidence="4">
    <location>
        <begin position="84"/>
        <end position="104"/>
    </location>
</feature>
<comment type="similarity">
    <text evidence="2">Belongs to the histone H2B family.</text>
</comment>
<dbReference type="Gene3D" id="1.10.20.10">
    <property type="entry name" value="Histone, subunit A"/>
    <property type="match status" value="1"/>
</dbReference>
<dbReference type="GO" id="GO:0003677">
    <property type="term" value="F:DNA binding"/>
    <property type="evidence" value="ECO:0007669"/>
    <property type="project" value="InterPro"/>
</dbReference>
<feature type="region of interest" description="Disordered" evidence="3">
    <location>
        <begin position="1"/>
        <end position="50"/>
    </location>
</feature>
<proteinExistence type="inferred from homology"/>
<evidence type="ECO:0000313" key="6">
    <source>
        <dbReference type="EMBL" id="GFS39096.1"/>
    </source>
</evidence>
<reference evidence="7" key="1">
    <citation type="submission" date="2019-07" db="EMBL/GenBank/DDBJ databases">
        <title>De Novo Assembly of kiwifruit Actinidia rufa.</title>
        <authorList>
            <person name="Sugita-Konishi S."/>
            <person name="Sato K."/>
            <person name="Mori E."/>
            <person name="Abe Y."/>
            <person name="Kisaki G."/>
            <person name="Hamano K."/>
            <person name="Suezawa K."/>
            <person name="Otani M."/>
            <person name="Fukuda T."/>
            <person name="Manabe T."/>
            <person name="Gomi K."/>
            <person name="Tabuchi M."/>
            <person name="Akimitsu K."/>
            <person name="Kataoka I."/>
        </authorList>
    </citation>
    <scope>NUCLEOTIDE SEQUENCE [LARGE SCALE GENOMIC DNA]</scope>
    <source>
        <strain evidence="7">cv. Fuchu</strain>
    </source>
</reference>
<dbReference type="AlphaFoldDB" id="A0A7J0DNU7"/>
<dbReference type="InterPro" id="IPR007125">
    <property type="entry name" value="H2A/H2B/H3"/>
</dbReference>
<dbReference type="PANTHER" id="PTHR23428">
    <property type="entry name" value="HISTONE H2B"/>
    <property type="match status" value="1"/>
</dbReference>
<keyword evidence="4" id="KW-0812">Transmembrane</keyword>
<dbReference type="SUPFAM" id="SSF47113">
    <property type="entry name" value="Histone-fold"/>
    <property type="match status" value="1"/>
</dbReference>
<evidence type="ECO:0000313" key="7">
    <source>
        <dbReference type="Proteomes" id="UP000585474"/>
    </source>
</evidence>
<dbReference type="PRINTS" id="PR00621">
    <property type="entry name" value="HISTONEH2B"/>
</dbReference>
<gene>
    <name evidence="6" type="ORF">Acr_00g0061160</name>
</gene>
<dbReference type="GO" id="GO:0030527">
    <property type="term" value="F:structural constituent of chromatin"/>
    <property type="evidence" value="ECO:0007669"/>
    <property type="project" value="InterPro"/>
</dbReference>
<accession>A0A7J0DNU7</accession>
<dbReference type="Pfam" id="PF00125">
    <property type="entry name" value="Histone"/>
    <property type="match status" value="1"/>
</dbReference>
<name>A0A7J0DNU7_9ERIC</name>
<sequence length="105" mass="11913">MATKTEKKPTEKKSTEEKKSPVAEKPKAWKKLPTEGGTSVARDKKKKRTKKSVETDKIYIFKVLKQVHPDIGISRKAMGIMNSLLVLEFGLGEVLGFWLCFPFFV</sequence>
<dbReference type="InterPro" id="IPR000558">
    <property type="entry name" value="Histone_H2B"/>
</dbReference>
<dbReference type="Proteomes" id="UP000585474">
    <property type="component" value="Unassembled WGS sequence"/>
</dbReference>
<comment type="function">
    <text evidence="1">Core component of nucleosome. Nucleosomes wrap and compact DNA into chromatin, limiting DNA accessibility to the cellular machineries which require DNA as a template. Histones thereby play a central role in transcription regulation, DNA repair, DNA replication and chromosomal stability. DNA accessibility is regulated via a complex set of post-translational modifications of histones, also called histone code, and nucleosome remodeling.</text>
</comment>
<comment type="caution">
    <text evidence="6">The sequence shown here is derived from an EMBL/GenBank/DDBJ whole genome shotgun (WGS) entry which is preliminary data.</text>
</comment>
<evidence type="ECO:0000256" key="2">
    <source>
        <dbReference type="ARBA" id="ARBA00006846"/>
    </source>
</evidence>
<keyword evidence="7" id="KW-1185">Reference proteome</keyword>
<keyword evidence="4" id="KW-0472">Membrane</keyword>
<evidence type="ECO:0000256" key="1">
    <source>
        <dbReference type="ARBA" id="ARBA00002001"/>
    </source>
</evidence>